<organism evidence="2">
    <name type="scientific">viral metagenome</name>
    <dbReference type="NCBI Taxonomy" id="1070528"/>
    <lineage>
        <taxon>unclassified sequences</taxon>
        <taxon>metagenomes</taxon>
        <taxon>organismal metagenomes</taxon>
    </lineage>
</organism>
<dbReference type="InterPro" id="IPR036412">
    <property type="entry name" value="HAD-like_sf"/>
</dbReference>
<dbReference type="InterPro" id="IPR004274">
    <property type="entry name" value="FCP1_dom"/>
</dbReference>
<dbReference type="Gene3D" id="3.40.50.1000">
    <property type="entry name" value="HAD superfamily/HAD-like"/>
    <property type="match status" value="1"/>
</dbReference>
<dbReference type="InterPro" id="IPR023214">
    <property type="entry name" value="HAD_sf"/>
</dbReference>
<dbReference type="SMART" id="SM00577">
    <property type="entry name" value="CPDc"/>
    <property type="match status" value="1"/>
</dbReference>
<evidence type="ECO:0000259" key="1">
    <source>
        <dbReference type="PROSITE" id="PS50969"/>
    </source>
</evidence>
<sequence length="252" mass="30309">MISISKKDPFIILLDLDHTIQGNIQPQLDEYNFISYLNDKTKSKLKQNRDQLKRDFMKGLLRPQFRTFINKMRSRFPNVEFFVYTASDDDWAKYIIKVIEEASTIRFNKRIFSRSDCIFDQKSGHFMKSLNKLKPELFKILKSKYKLSNMDSLKHILLIDNNYVLYDNESKSLIKCPSYTSTIRVDMLRSLPVSFIKNNQELISMYILGYYEKNLHTLYKKVYDKSIHHDILHDNYWIYELKTFKRNYRLTS</sequence>
<dbReference type="AlphaFoldDB" id="A0A6C0CU02"/>
<reference evidence="2" key="1">
    <citation type="journal article" date="2020" name="Nature">
        <title>Giant virus diversity and host interactions through global metagenomics.</title>
        <authorList>
            <person name="Schulz F."/>
            <person name="Roux S."/>
            <person name="Paez-Espino D."/>
            <person name="Jungbluth S."/>
            <person name="Walsh D.A."/>
            <person name="Denef V.J."/>
            <person name="McMahon K.D."/>
            <person name="Konstantinidis K.T."/>
            <person name="Eloe-Fadrosh E.A."/>
            <person name="Kyrpides N.C."/>
            <person name="Woyke T."/>
        </authorList>
    </citation>
    <scope>NUCLEOTIDE SEQUENCE</scope>
    <source>
        <strain evidence="2">GVMAG-M-3300021964-36</strain>
    </source>
</reference>
<accession>A0A6C0CU02</accession>
<dbReference type="EMBL" id="MN739485">
    <property type="protein sequence ID" value="QHT07717.1"/>
    <property type="molecule type" value="Genomic_DNA"/>
</dbReference>
<dbReference type="Pfam" id="PF03031">
    <property type="entry name" value="NIF"/>
    <property type="match status" value="1"/>
</dbReference>
<dbReference type="PROSITE" id="PS50969">
    <property type="entry name" value="FCP1"/>
    <property type="match status" value="1"/>
</dbReference>
<proteinExistence type="predicted"/>
<name>A0A6C0CU02_9ZZZZ</name>
<evidence type="ECO:0000313" key="2">
    <source>
        <dbReference type="EMBL" id="QHT07717.1"/>
    </source>
</evidence>
<feature type="domain" description="FCP1 homology" evidence="1">
    <location>
        <begin position="5"/>
        <end position="199"/>
    </location>
</feature>
<dbReference type="SUPFAM" id="SSF56784">
    <property type="entry name" value="HAD-like"/>
    <property type="match status" value="1"/>
</dbReference>
<protein>
    <recommendedName>
        <fullName evidence="1">FCP1 homology domain-containing protein</fullName>
    </recommendedName>
</protein>